<evidence type="ECO:0000256" key="12">
    <source>
        <dbReference type="RuleBase" id="RU361205"/>
    </source>
</evidence>
<dbReference type="SUPFAM" id="SSF51717">
    <property type="entry name" value="Dihydropteroate synthetase-like"/>
    <property type="match status" value="1"/>
</dbReference>
<evidence type="ECO:0000259" key="14">
    <source>
        <dbReference type="PROSITE" id="PS50972"/>
    </source>
</evidence>
<proteinExistence type="inferred from homology"/>
<comment type="pathway">
    <text evidence="3 12">Cofactor biosynthesis; tetrahydrofolate biosynthesis; 7,8-dihydrofolate from 2-amino-4-hydroxy-6-hydroxymethyl-7,8-dihydropteridine diphosphate and 4-aminobenzoate: step 1/2.</text>
</comment>
<evidence type="ECO:0000256" key="10">
    <source>
        <dbReference type="ARBA" id="ARBA00022909"/>
    </source>
</evidence>
<name>A8I063_AZOC5</name>
<dbReference type="InterPro" id="IPR045031">
    <property type="entry name" value="DHP_synth-like"/>
</dbReference>
<sequence length="309" mass="33285">MPSQPPAPRLRRPPKGGIRCDTFRACPRSRPLTALPAHILDARGRPVPLSERTLIMGILNVTPDSFSDGGLSAAPETARETARRLVREGADILDVGGESTRPGHTRISDDEEWDRIAPVLDGLADELGVLVSVDTYKAEVARRALKTGVAIINDIWGFAFDPNMPAVVADSAAAAVLMHNREAIDPAIDIMADMITFFERALEKADKAGIPLNRLVLDPGIGFGKTFEQNLAACARLSELRVLGLPLLLGTSRKSMIGKVIETQPTERLPGTIASNVIGIMAGVEIIRVHDVAEHVQAARVAEAIRRAR</sequence>
<evidence type="ECO:0000256" key="9">
    <source>
        <dbReference type="ARBA" id="ARBA00022842"/>
    </source>
</evidence>
<keyword evidence="9 12" id="KW-0460">Magnesium</keyword>
<comment type="catalytic activity">
    <reaction evidence="1">
        <text>(7,8-dihydropterin-6-yl)methyl diphosphate + 4-aminobenzoate = 7,8-dihydropteroate + diphosphate</text>
        <dbReference type="Rhea" id="RHEA:19949"/>
        <dbReference type="ChEBI" id="CHEBI:17836"/>
        <dbReference type="ChEBI" id="CHEBI:17839"/>
        <dbReference type="ChEBI" id="CHEBI:33019"/>
        <dbReference type="ChEBI" id="CHEBI:72950"/>
        <dbReference type="EC" id="2.5.1.15"/>
    </reaction>
</comment>
<dbReference type="GO" id="GO:0005829">
    <property type="term" value="C:cytosol"/>
    <property type="evidence" value="ECO:0007669"/>
    <property type="project" value="TreeGrafter"/>
</dbReference>
<dbReference type="UniPathway" id="UPA00077">
    <property type="reaction ID" value="UER00156"/>
</dbReference>
<reference evidence="15 16" key="1">
    <citation type="journal article" date="2007" name="Appl. Environ. Microbiol.">
        <title>Rhizobial factors required for stem nodule maturation and maintenance in Sesbania rostrata-Azorhizobium caulinodans ORS571 symbiosis.</title>
        <authorList>
            <person name="Suzuki S."/>
            <person name="Aono T."/>
            <person name="Lee KB."/>
            <person name="Suzuki T."/>
            <person name="Liu CT."/>
            <person name="Miwa H."/>
            <person name="Wakao S."/>
            <person name="Iki T."/>
            <person name="Oyaizu H."/>
        </authorList>
    </citation>
    <scope>NUCLEOTIDE SEQUENCE [LARGE SCALE GENOMIC DNA]</scope>
    <source>
        <strain evidence="16">ATCC 43989 / DSM 5975 / JCM 20966 / LMG 6465 / NBRC 14845 / NCIMB 13405 / ORS 571</strain>
    </source>
</reference>
<reference evidence="15 16" key="4">
    <citation type="journal article" date="2009" name="Appl. Environ. Microbiol.">
        <title>Comparative genome-wide transcriptional profiling of Azorhizobium caulinodans ORS571 grown under free-living and symbiotic conditions.</title>
        <authorList>
            <person name="Tsukada S."/>
            <person name="Aono T."/>
            <person name="Akiba N."/>
            <person name="Lee KB."/>
            <person name="Liu CT."/>
            <person name="Toyazaki H."/>
            <person name="Oyaizu H."/>
        </authorList>
    </citation>
    <scope>NUCLEOTIDE SEQUENCE [LARGE SCALE GENOMIC DNA]</scope>
    <source>
        <strain evidence="16">ATCC 43989 / DSM 5975 / JCM 20966 / LMG 6465 / NBRC 14845 / NCIMB 13405 / ORS 571</strain>
    </source>
</reference>
<dbReference type="Pfam" id="PF00809">
    <property type="entry name" value="Pterin_bind"/>
    <property type="match status" value="1"/>
</dbReference>
<comment type="function">
    <text evidence="12">Catalyzes the condensation of para-aminobenzoate (pABA) with 6-hydroxymethyl-7,8-dihydropterin diphosphate (DHPt-PP) to form 7,8-dihydropteroate (H2Pte), the immediate precursor of folate derivatives.</text>
</comment>
<dbReference type="NCBIfam" id="TIGR01496">
    <property type="entry name" value="DHPS"/>
    <property type="match status" value="1"/>
</dbReference>
<protein>
    <recommendedName>
        <fullName evidence="6 12">Dihydropteroate synthase</fullName>
        <shortName evidence="12">DHPS</shortName>
        <ecNumber evidence="5 12">2.5.1.15</ecNumber>
    </recommendedName>
    <alternativeName>
        <fullName evidence="11 12">Dihydropteroate pyrophosphorylase</fullName>
    </alternativeName>
</protein>
<dbReference type="STRING" id="438753.AZC_1218"/>
<comment type="similarity">
    <text evidence="4 12">Belongs to the DHPS family.</text>
</comment>
<organism evidence="15 16">
    <name type="scientific">Azorhizobium caulinodans (strain ATCC 43989 / DSM 5975 / JCM 20966 / LMG 6465 / NBRC 14845 / NCIMB 13405 / ORS 571)</name>
    <dbReference type="NCBI Taxonomy" id="438753"/>
    <lineage>
        <taxon>Bacteria</taxon>
        <taxon>Pseudomonadati</taxon>
        <taxon>Pseudomonadota</taxon>
        <taxon>Alphaproteobacteria</taxon>
        <taxon>Hyphomicrobiales</taxon>
        <taxon>Xanthobacteraceae</taxon>
        <taxon>Azorhizobium</taxon>
    </lineage>
</organism>
<dbReference type="InterPro" id="IPR006390">
    <property type="entry name" value="DHP_synth_dom"/>
</dbReference>
<dbReference type="PROSITE" id="PS00792">
    <property type="entry name" value="DHPS_1"/>
    <property type="match status" value="1"/>
</dbReference>
<evidence type="ECO:0000256" key="2">
    <source>
        <dbReference type="ARBA" id="ARBA00001946"/>
    </source>
</evidence>
<evidence type="ECO:0000313" key="16">
    <source>
        <dbReference type="Proteomes" id="UP000000270"/>
    </source>
</evidence>
<evidence type="ECO:0000256" key="8">
    <source>
        <dbReference type="ARBA" id="ARBA00022723"/>
    </source>
</evidence>
<dbReference type="GO" id="GO:0046654">
    <property type="term" value="P:tetrahydrofolate biosynthetic process"/>
    <property type="evidence" value="ECO:0007669"/>
    <property type="project" value="UniProtKB-UniPathway"/>
</dbReference>
<reference evidence="15 16" key="3">
    <citation type="journal article" date="2008" name="BMC Genomics">
        <title>The genome of the versatile nitrogen fixer Azorhizobium caulinodans ORS571.</title>
        <authorList>
            <person name="Lee KB."/>
            <person name="Backer P.D."/>
            <person name="Aono T."/>
            <person name="Liu CT."/>
            <person name="Suzuki S."/>
            <person name="Suzuki T."/>
            <person name="Kaneko T."/>
            <person name="Yamada M."/>
            <person name="Tabata S."/>
            <person name="Kupfer D.M."/>
            <person name="Najar F.Z."/>
            <person name="Wiley G.B."/>
            <person name="Roe B."/>
            <person name="Binnewies T.T."/>
            <person name="Ussery D.W."/>
            <person name="D'Haeze W."/>
            <person name="Herder J.D."/>
            <person name="Gevers D."/>
            <person name="Vereecke D."/>
            <person name="Holsters M."/>
            <person name="Oyaizu H."/>
        </authorList>
    </citation>
    <scope>NUCLEOTIDE SEQUENCE [LARGE SCALE GENOMIC DNA]</scope>
    <source>
        <strain evidence="16">ATCC 43989 / DSM 5975 / JCM 20966 / LMG 6465 / NBRC 14845 / NCIMB 13405 / ORS 571</strain>
    </source>
</reference>
<keyword evidence="16" id="KW-1185">Reference proteome</keyword>
<dbReference type="AlphaFoldDB" id="A8I063"/>
<reference evidence="16" key="2">
    <citation type="submission" date="2007-04" db="EMBL/GenBank/DDBJ databases">
        <title>Complete genome sequence of the nitrogen-fixing bacterium Azorhizobium caulinodans ORS571.</title>
        <authorList>
            <person name="Lee K.B."/>
            <person name="Backer P.D."/>
            <person name="Aono T."/>
            <person name="Liu C.T."/>
            <person name="Suzuki S."/>
            <person name="Suzuki T."/>
            <person name="Kaneko T."/>
            <person name="Yamada M."/>
            <person name="Tabata S."/>
            <person name="Kupfer D.M."/>
            <person name="Najar F.Z."/>
            <person name="Wiley G.B."/>
            <person name="Roe B."/>
            <person name="Binnewies T."/>
            <person name="Ussery D."/>
            <person name="Vereecke D."/>
            <person name="Gevers D."/>
            <person name="Holsters M."/>
            <person name="Oyaizu H."/>
        </authorList>
    </citation>
    <scope>NUCLEOTIDE SEQUENCE [LARGE SCALE GENOMIC DNA]</scope>
    <source>
        <strain evidence="16">ATCC 43989 / DSM 5975 / JCM 20966 / LMG 6465 / NBRC 14845 / NCIMB 13405 / ORS 571</strain>
    </source>
</reference>
<dbReference type="Proteomes" id="UP000000270">
    <property type="component" value="Chromosome"/>
</dbReference>
<reference evidence="15 16" key="6">
    <citation type="journal article" date="2011" name="Appl. Environ. Microbiol.">
        <title>Involvement of the azorhizobial chromosome partition gene (parA) in the onset of bacteroid differentiation during Sesbania rostrata stem nodule development.</title>
        <authorList>
            <person name="Liu CT."/>
            <person name="Lee KB."/>
            <person name="Wang YS."/>
            <person name="Peng MH."/>
            <person name="Lee KT."/>
            <person name="Suzuki S."/>
            <person name="Suzuki T."/>
            <person name="Oyaizu H."/>
        </authorList>
    </citation>
    <scope>NUCLEOTIDE SEQUENCE [LARGE SCALE GENOMIC DNA]</scope>
    <source>
        <strain evidence="16">ATCC 43989 / DSM 5975 / JCM 20966 / LMG 6465 / NBRC 14845 / NCIMB 13405 / ORS 571</strain>
    </source>
</reference>
<dbReference type="GO" id="GO:0004156">
    <property type="term" value="F:dihydropteroate synthase activity"/>
    <property type="evidence" value="ECO:0007669"/>
    <property type="project" value="UniProtKB-EC"/>
</dbReference>
<dbReference type="EC" id="2.5.1.15" evidence="5 12"/>
<evidence type="ECO:0000313" key="15">
    <source>
        <dbReference type="EMBL" id="BAF87216.1"/>
    </source>
</evidence>
<dbReference type="HOGENOM" id="CLU_008023_1_3_5"/>
<dbReference type="KEGG" id="azc:AZC_1218"/>
<evidence type="ECO:0000256" key="1">
    <source>
        <dbReference type="ARBA" id="ARBA00000012"/>
    </source>
</evidence>
<accession>A8I063</accession>
<keyword evidence="10 12" id="KW-0289">Folate biosynthesis</keyword>
<dbReference type="GO" id="GO:0046656">
    <property type="term" value="P:folic acid biosynthetic process"/>
    <property type="evidence" value="ECO:0007669"/>
    <property type="project" value="UniProtKB-KW"/>
</dbReference>
<keyword evidence="7 12" id="KW-0808">Transferase</keyword>
<dbReference type="InterPro" id="IPR011005">
    <property type="entry name" value="Dihydropteroate_synth-like_sf"/>
</dbReference>
<dbReference type="InterPro" id="IPR000489">
    <property type="entry name" value="Pterin-binding_dom"/>
</dbReference>
<keyword evidence="8 12" id="KW-0479">Metal-binding</keyword>
<evidence type="ECO:0000256" key="11">
    <source>
        <dbReference type="ARBA" id="ARBA00030193"/>
    </source>
</evidence>
<dbReference type="PANTHER" id="PTHR20941">
    <property type="entry name" value="FOLATE SYNTHESIS PROTEINS"/>
    <property type="match status" value="1"/>
</dbReference>
<dbReference type="CDD" id="cd00739">
    <property type="entry name" value="DHPS"/>
    <property type="match status" value="1"/>
</dbReference>
<dbReference type="Gene3D" id="3.20.20.20">
    <property type="entry name" value="Dihydropteroate synthase-like"/>
    <property type="match status" value="1"/>
</dbReference>
<evidence type="ECO:0000256" key="5">
    <source>
        <dbReference type="ARBA" id="ARBA00012458"/>
    </source>
</evidence>
<feature type="region of interest" description="Disordered" evidence="13">
    <location>
        <begin position="1"/>
        <end position="20"/>
    </location>
</feature>
<feature type="domain" description="Pterin-binding" evidence="14">
    <location>
        <begin position="53"/>
        <end position="300"/>
    </location>
</feature>
<evidence type="ECO:0000256" key="13">
    <source>
        <dbReference type="SAM" id="MobiDB-lite"/>
    </source>
</evidence>
<dbReference type="PROSITE" id="PS00793">
    <property type="entry name" value="DHPS_2"/>
    <property type="match status" value="1"/>
</dbReference>
<evidence type="ECO:0000256" key="6">
    <source>
        <dbReference type="ARBA" id="ARBA00016919"/>
    </source>
</evidence>
<dbReference type="PANTHER" id="PTHR20941:SF1">
    <property type="entry name" value="FOLIC ACID SYNTHESIS PROTEIN FOL1"/>
    <property type="match status" value="1"/>
</dbReference>
<dbReference type="EMBL" id="AP009384">
    <property type="protein sequence ID" value="BAF87216.1"/>
    <property type="molecule type" value="Genomic_DNA"/>
</dbReference>
<evidence type="ECO:0000256" key="3">
    <source>
        <dbReference type="ARBA" id="ARBA00004763"/>
    </source>
</evidence>
<gene>
    <name evidence="15" type="ordered locus">AZC_1218</name>
</gene>
<dbReference type="FunFam" id="3.20.20.20:FF:000006">
    <property type="entry name" value="Dihydropteroate synthase"/>
    <property type="match status" value="1"/>
</dbReference>
<evidence type="ECO:0000256" key="7">
    <source>
        <dbReference type="ARBA" id="ARBA00022679"/>
    </source>
</evidence>
<dbReference type="PROSITE" id="PS50972">
    <property type="entry name" value="PTERIN_BINDING"/>
    <property type="match status" value="1"/>
</dbReference>
<dbReference type="eggNOG" id="COG0294">
    <property type="taxonomic scope" value="Bacteria"/>
</dbReference>
<comment type="cofactor">
    <cofactor evidence="2 12">
        <name>Mg(2+)</name>
        <dbReference type="ChEBI" id="CHEBI:18420"/>
    </cofactor>
</comment>
<reference evidence="15 16" key="5">
    <citation type="journal article" date="2010" name="Appl. Environ. Microbiol.">
        <title>phrR-like gene praR of Azorhizobium caulinodans ORS571 is essential for symbiosis with Sesbania rostrata and is involved in expression of reb genes.</title>
        <authorList>
            <person name="Akiba N."/>
            <person name="Aono T."/>
            <person name="Toyazaki H."/>
            <person name="Sato S."/>
            <person name="Oyaizu H."/>
        </authorList>
    </citation>
    <scope>NUCLEOTIDE SEQUENCE [LARGE SCALE GENOMIC DNA]</scope>
    <source>
        <strain evidence="16">ATCC 43989 / DSM 5975 / JCM 20966 / LMG 6465 / NBRC 14845 / NCIMB 13405 / ORS 571</strain>
    </source>
</reference>
<dbReference type="GO" id="GO:0046872">
    <property type="term" value="F:metal ion binding"/>
    <property type="evidence" value="ECO:0007669"/>
    <property type="project" value="UniProtKB-KW"/>
</dbReference>
<evidence type="ECO:0000256" key="4">
    <source>
        <dbReference type="ARBA" id="ARBA00009503"/>
    </source>
</evidence>